<evidence type="ECO:0000256" key="1">
    <source>
        <dbReference type="SAM" id="Coils"/>
    </source>
</evidence>
<evidence type="ECO:0000313" key="2">
    <source>
        <dbReference type="EMBL" id="KAL2514975.1"/>
    </source>
</evidence>
<reference evidence="3" key="1">
    <citation type="submission" date="2024-07" db="EMBL/GenBank/DDBJ databases">
        <title>Two chromosome-level genome assemblies of Korean endemic species Abeliophyllum distichum and Forsythia ovata (Oleaceae).</title>
        <authorList>
            <person name="Jang H."/>
        </authorList>
    </citation>
    <scope>NUCLEOTIDE SEQUENCE [LARGE SCALE GENOMIC DNA]</scope>
</reference>
<keyword evidence="3" id="KW-1185">Reference proteome</keyword>
<name>A0ABD1TQG4_9LAMI</name>
<protein>
    <submittedName>
        <fullName evidence="2">Uncharacterized protein</fullName>
    </submittedName>
</protein>
<sequence>MWGQRLPNEAIHDMYFQATLWAQAFNRYLPHSWKAFVTEGDMDDLLEASIACSIRAAFASMKSLNALKEYKKKVTGEKAKANEFCAAMDSMMMTVDSAKAAYQKMRQDLAEAEENVTALTEAG</sequence>
<proteinExistence type="predicted"/>
<gene>
    <name evidence="2" type="ORF">Fot_28946</name>
</gene>
<dbReference type="Proteomes" id="UP001604277">
    <property type="component" value="Unassembled WGS sequence"/>
</dbReference>
<comment type="caution">
    <text evidence="2">The sequence shown here is derived from an EMBL/GenBank/DDBJ whole genome shotgun (WGS) entry which is preliminary data.</text>
</comment>
<evidence type="ECO:0000313" key="3">
    <source>
        <dbReference type="Proteomes" id="UP001604277"/>
    </source>
</evidence>
<accession>A0ABD1TQG4</accession>
<organism evidence="2 3">
    <name type="scientific">Forsythia ovata</name>
    <dbReference type="NCBI Taxonomy" id="205694"/>
    <lineage>
        <taxon>Eukaryota</taxon>
        <taxon>Viridiplantae</taxon>
        <taxon>Streptophyta</taxon>
        <taxon>Embryophyta</taxon>
        <taxon>Tracheophyta</taxon>
        <taxon>Spermatophyta</taxon>
        <taxon>Magnoliopsida</taxon>
        <taxon>eudicotyledons</taxon>
        <taxon>Gunneridae</taxon>
        <taxon>Pentapetalae</taxon>
        <taxon>asterids</taxon>
        <taxon>lamiids</taxon>
        <taxon>Lamiales</taxon>
        <taxon>Oleaceae</taxon>
        <taxon>Forsythieae</taxon>
        <taxon>Forsythia</taxon>
    </lineage>
</organism>
<feature type="coiled-coil region" evidence="1">
    <location>
        <begin position="95"/>
        <end position="122"/>
    </location>
</feature>
<dbReference type="EMBL" id="JBFOLJ010000008">
    <property type="protein sequence ID" value="KAL2514975.1"/>
    <property type="molecule type" value="Genomic_DNA"/>
</dbReference>
<dbReference type="AlphaFoldDB" id="A0ABD1TQG4"/>
<keyword evidence="1" id="KW-0175">Coiled coil</keyword>